<proteinExistence type="predicted"/>
<dbReference type="AlphaFoldDB" id="A0A2M4CEB3"/>
<organism evidence="1">
    <name type="scientific">Anopheles marajoara</name>
    <dbReference type="NCBI Taxonomy" id="58244"/>
    <lineage>
        <taxon>Eukaryota</taxon>
        <taxon>Metazoa</taxon>
        <taxon>Ecdysozoa</taxon>
        <taxon>Arthropoda</taxon>
        <taxon>Hexapoda</taxon>
        <taxon>Insecta</taxon>
        <taxon>Pterygota</taxon>
        <taxon>Neoptera</taxon>
        <taxon>Endopterygota</taxon>
        <taxon>Diptera</taxon>
        <taxon>Nematocera</taxon>
        <taxon>Culicoidea</taxon>
        <taxon>Culicidae</taxon>
        <taxon>Anophelinae</taxon>
        <taxon>Anopheles</taxon>
    </lineage>
</organism>
<name>A0A2M4CEB3_9DIPT</name>
<accession>A0A2M4CEB3</accession>
<sequence>MHTATMDTTLTTAVAAATAAATAARATATLRTRTERGKVVCRGSGRHGGWILVEKCTMGRQPIARLLEVF</sequence>
<evidence type="ECO:0000313" key="1">
    <source>
        <dbReference type="EMBL" id="MBW63654.1"/>
    </source>
</evidence>
<protein>
    <submittedName>
        <fullName evidence="1">Putative secreted protein</fullName>
    </submittedName>
</protein>
<reference evidence="1" key="1">
    <citation type="submission" date="2018-01" db="EMBL/GenBank/DDBJ databases">
        <title>An insight into the sialome of Amazonian anophelines.</title>
        <authorList>
            <person name="Ribeiro J.M."/>
            <person name="Scarpassa V."/>
            <person name="Calvo E."/>
        </authorList>
    </citation>
    <scope>NUCLEOTIDE SEQUENCE</scope>
    <source>
        <tissue evidence="1">Salivary glands</tissue>
    </source>
</reference>
<dbReference type="EMBL" id="GGFJ01014513">
    <property type="protein sequence ID" value="MBW63654.1"/>
    <property type="molecule type" value="Transcribed_RNA"/>
</dbReference>